<name>A0ABS1W4N9_9ACTN</name>
<sequence>MSNWIVVPCLLRLRDEFDELSPGRRRGAEGTIGDAEHEPTSDHTPDEDSPFLRTKDADDVNEVHALDIDADLRLPGLSMEQVVQFLLGRCRSGAERRLRYIIFNRRIWEASNDWRRADYTGDNPHTDHAHFSASYKTEHEASTASWHLEDIPVALTDDDKKWLSAEIAKQVRGCVDDIWQHNIGRATGGADLTAMGALITANVRAGTLANRQIPDLADSVGRVATSVTQLKTSLAAVPQ</sequence>
<reference evidence="2 3" key="1">
    <citation type="submission" date="2021-01" db="EMBL/GenBank/DDBJ databases">
        <title>Actinoplanes sp. nov. LDG1-01 isolated from lichen.</title>
        <authorList>
            <person name="Saeng-In P."/>
            <person name="Phongsopitanun W."/>
            <person name="Kanchanasin P."/>
            <person name="Yuki M."/>
            <person name="Kudo T."/>
            <person name="Ohkuma M."/>
            <person name="Tanasupawat S."/>
        </authorList>
    </citation>
    <scope>NUCLEOTIDE SEQUENCE [LARGE SCALE GENOMIC DNA]</scope>
    <source>
        <strain evidence="2 3">LDG1-01</strain>
    </source>
</reference>
<organism evidence="2 3">
    <name type="scientific">Paractinoplanes lichenicola</name>
    <dbReference type="NCBI Taxonomy" id="2802976"/>
    <lineage>
        <taxon>Bacteria</taxon>
        <taxon>Bacillati</taxon>
        <taxon>Actinomycetota</taxon>
        <taxon>Actinomycetes</taxon>
        <taxon>Micromonosporales</taxon>
        <taxon>Micromonosporaceae</taxon>
        <taxon>Paractinoplanes</taxon>
    </lineage>
</organism>
<dbReference type="EMBL" id="JAENHO010000021">
    <property type="protein sequence ID" value="MBL7261684.1"/>
    <property type="molecule type" value="Genomic_DNA"/>
</dbReference>
<gene>
    <name evidence="2" type="ORF">JKJ07_46155</name>
</gene>
<feature type="compositionally biased region" description="Basic and acidic residues" evidence="1">
    <location>
        <begin position="34"/>
        <end position="46"/>
    </location>
</feature>
<dbReference type="Proteomes" id="UP000598996">
    <property type="component" value="Unassembled WGS sequence"/>
</dbReference>
<evidence type="ECO:0000313" key="2">
    <source>
        <dbReference type="EMBL" id="MBL7261684.1"/>
    </source>
</evidence>
<evidence type="ECO:0000313" key="3">
    <source>
        <dbReference type="Proteomes" id="UP000598996"/>
    </source>
</evidence>
<evidence type="ECO:0000256" key="1">
    <source>
        <dbReference type="SAM" id="MobiDB-lite"/>
    </source>
</evidence>
<keyword evidence="3" id="KW-1185">Reference proteome</keyword>
<protein>
    <submittedName>
        <fullName evidence="2">Uncharacterized protein</fullName>
    </submittedName>
</protein>
<proteinExistence type="predicted"/>
<accession>A0ABS1W4N9</accession>
<feature type="region of interest" description="Disordered" evidence="1">
    <location>
        <begin position="22"/>
        <end position="53"/>
    </location>
</feature>
<comment type="caution">
    <text evidence="2">The sequence shown here is derived from an EMBL/GenBank/DDBJ whole genome shotgun (WGS) entry which is preliminary data.</text>
</comment>
<dbReference type="RefSeq" id="WP_203078137.1">
    <property type="nucleotide sequence ID" value="NZ_JAENHO010000021.1"/>
</dbReference>